<reference evidence="3 4" key="1">
    <citation type="submission" date="2016-08" db="EMBL/GenBank/DDBJ databases">
        <title>Genome sequence of Clavibacter michiganensis subsp. michiganensis strain CASJ007.</title>
        <authorList>
            <person name="Thapa S.P."/>
            <person name="Coaker G."/>
        </authorList>
    </citation>
    <scope>NUCLEOTIDE SEQUENCE [LARGE SCALE GENOMIC DNA]</scope>
    <source>
        <strain evidence="3">CASJ007</strain>
    </source>
</reference>
<dbReference type="AlphaFoldDB" id="A0A251XJ03"/>
<protein>
    <recommendedName>
        <fullName evidence="2">Treble clef zinc finger domain-containing protein</fullName>
    </recommendedName>
</protein>
<dbReference type="InterPro" id="IPR025487">
    <property type="entry name" value="DUF4379"/>
</dbReference>
<feature type="compositionally biased region" description="Gly residues" evidence="1">
    <location>
        <begin position="91"/>
        <end position="101"/>
    </location>
</feature>
<dbReference type="EMBL" id="MDHH01000001">
    <property type="protein sequence ID" value="OUE03482.1"/>
    <property type="molecule type" value="Genomic_DNA"/>
</dbReference>
<dbReference type="Pfam" id="PF14311">
    <property type="entry name" value="DUF4379"/>
    <property type="match status" value="1"/>
</dbReference>
<sequence>MLIRQYHPDLNRGITLSQVPPAADVLLTWQCDVGHVFVATPEEQRRRPGRERRRSSWCPDCAEAAAPRTPVLPMADQVRWPGASPLVAGPVAGGSASGASGGSPSTAGGPTRPRRGARDGRPAVGGTARDRRGKDGTPSTVGPAERRGSPATATTPTRARRSPAVCAKTPDLPVGEPFASACAPPPASAVEERLRQDLAARLDHTRGLNAVRLARPFFEHLEAWPDIVLPELRVAIEYDSTGRHGLEHVGRREEADRRKDRALRASGWEVIRIRTGKLPPLGRTTCASRASPEARSTSSSTGSARSAGRCSWTPTCGRHRRRPQPDDPCARPPQLTRSASASLRQRARSSHGSGCPAASAATCPRSSASSSNHSVRS</sequence>
<dbReference type="Gene3D" id="3.40.960.10">
    <property type="entry name" value="VSR Endonuclease"/>
    <property type="match status" value="1"/>
</dbReference>
<evidence type="ECO:0000259" key="2">
    <source>
        <dbReference type="Pfam" id="PF14311"/>
    </source>
</evidence>
<gene>
    <name evidence="3" type="ORF">CMMCAS07_00935</name>
</gene>
<dbReference type="SUPFAM" id="SSF52980">
    <property type="entry name" value="Restriction endonuclease-like"/>
    <property type="match status" value="1"/>
</dbReference>
<proteinExistence type="predicted"/>
<feature type="compositionally biased region" description="Low complexity" evidence="1">
    <location>
        <begin position="287"/>
        <end position="311"/>
    </location>
</feature>
<feature type="region of interest" description="Disordered" evidence="1">
    <location>
        <begin position="85"/>
        <end position="168"/>
    </location>
</feature>
<dbReference type="InterPro" id="IPR011335">
    <property type="entry name" value="Restrct_endonuc-II-like"/>
</dbReference>
<feature type="region of interest" description="Disordered" evidence="1">
    <location>
        <begin position="279"/>
        <end position="377"/>
    </location>
</feature>
<evidence type="ECO:0000313" key="3">
    <source>
        <dbReference type="EMBL" id="OUE03482.1"/>
    </source>
</evidence>
<name>A0A251XJ03_CLAMM</name>
<dbReference type="Proteomes" id="UP000195062">
    <property type="component" value="Unassembled WGS sequence"/>
</dbReference>
<comment type="caution">
    <text evidence="3">The sequence shown here is derived from an EMBL/GenBank/DDBJ whole genome shotgun (WGS) entry which is preliminary data.</text>
</comment>
<organism evidence="3 4">
    <name type="scientific">Clavibacter michiganensis subsp. michiganensis</name>
    <dbReference type="NCBI Taxonomy" id="33013"/>
    <lineage>
        <taxon>Bacteria</taxon>
        <taxon>Bacillati</taxon>
        <taxon>Actinomycetota</taxon>
        <taxon>Actinomycetes</taxon>
        <taxon>Micrococcales</taxon>
        <taxon>Microbacteriaceae</taxon>
        <taxon>Clavibacter</taxon>
    </lineage>
</organism>
<feature type="compositionally biased region" description="Low complexity" evidence="1">
    <location>
        <begin position="366"/>
        <end position="377"/>
    </location>
</feature>
<accession>A0A251XJ03</accession>
<feature type="domain" description="Treble clef zinc finger" evidence="2">
    <location>
        <begin position="2"/>
        <end position="63"/>
    </location>
</feature>
<feature type="compositionally biased region" description="Low complexity" evidence="1">
    <location>
        <begin position="102"/>
        <end position="111"/>
    </location>
</feature>
<evidence type="ECO:0000313" key="4">
    <source>
        <dbReference type="Proteomes" id="UP000195062"/>
    </source>
</evidence>
<keyword evidence="4" id="KW-1185">Reference proteome</keyword>
<evidence type="ECO:0000256" key="1">
    <source>
        <dbReference type="SAM" id="MobiDB-lite"/>
    </source>
</evidence>